<dbReference type="Gene3D" id="1.10.8.60">
    <property type="match status" value="1"/>
</dbReference>
<dbReference type="Pfam" id="PF17862">
    <property type="entry name" value="AAA_lid_3"/>
    <property type="match status" value="1"/>
</dbReference>
<evidence type="ECO:0000259" key="1">
    <source>
        <dbReference type="Pfam" id="PF17862"/>
    </source>
</evidence>
<dbReference type="EMBL" id="JACEIK010003177">
    <property type="protein sequence ID" value="MCD9640690.1"/>
    <property type="molecule type" value="Genomic_DNA"/>
</dbReference>
<reference evidence="2 3" key="1">
    <citation type="journal article" date="2021" name="BMC Genomics">
        <title>Datura genome reveals duplications of psychoactive alkaloid biosynthetic genes and high mutation rate following tissue culture.</title>
        <authorList>
            <person name="Rajewski A."/>
            <person name="Carter-House D."/>
            <person name="Stajich J."/>
            <person name="Litt A."/>
        </authorList>
    </citation>
    <scope>NUCLEOTIDE SEQUENCE [LARGE SCALE GENOMIC DNA]</scope>
    <source>
        <strain evidence="2">AR-01</strain>
    </source>
</reference>
<dbReference type="PANTHER" id="PTHR23076:SF110">
    <property type="entry name" value="INACTIVE ATP-DEPENDENT ZINC METALLOPROTEASE FTSHI 3, CHLOROPLASTIC-RELATED"/>
    <property type="match status" value="1"/>
</dbReference>
<feature type="domain" description="AAA ATPase AAA+ lid" evidence="1">
    <location>
        <begin position="229"/>
        <end position="262"/>
    </location>
</feature>
<name>A0ABS8V2R6_DATST</name>
<comment type="caution">
    <text evidence="2">The sequence shown here is derived from an EMBL/GenBank/DDBJ whole genome shotgun (WGS) entry which is preliminary data.</text>
</comment>
<protein>
    <recommendedName>
        <fullName evidence="1">AAA ATPase AAA+ lid domain-containing protein</fullName>
    </recommendedName>
</protein>
<gene>
    <name evidence="2" type="ORF">HAX54_026142</name>
</gene>
<keyword evidence="3" id="KW-1185">Reference proteome</keyword>
<sequence length="317" mass="34886">MASFPLVSNDRLLVTHKKWKPRLGSSESLRGFNNQTCSLSKSYFTSSSAPLLGLSNRFVNLSEVFIEIETKAKIIVKKIDSNSFSKGCSIFRLDYQLQGGSTGEDNSLVPAESMTSIEETKDIDSNKGGRNVFSKISKAQGSTPVWQFSTRKIDHDEGYLLGLMEEKGTAYGSAPQSALISVRKRKPSNQVVGFNDVEGVDAAKVELMEIVLCLQGAINFSKLGQSYQEGFVGAELANIVNEAALLAARRGADCVSREDIMEAIERAKFGINDKQYTPKCNSVSELEKLFPWVPSFMRKNSTRSDANTRTLGYQTLS</sequence>
<dbReference type="PANTHER" id="PTHR23076">
    <property type="entry name" value="METALLOPROTEASE M41 FTSH"/>
    <property type="match status" value="1"/>
</dbReference>
<dbReference type="InterPro" id="IPR041569">
    <property type="entry name" value="AAA_lid_3"/>
</dbReference>
<evidence type="ECO:0000313" key="2">
    <source>
        <dbReference type="EMBL" id="MCD9640690.1"/>
    </source>
</evidence>
<organism evidence="2 3">
    <name type="scientific">Datura stramonium</name>
    <name type="common">Jimsonweed</name>
    <name type="synonym">Common thornapple</name>
    <dbReference type="NCBI Taxonomy" id="4076"/>
    <lineage>
        <taxon>Eukaryota</taxon>
        <taxon>Viridiplantae</taxon>
        <taxon>Streptophyta</taxon>
        <taxon>Embryophyta</taxon>
        <taxon>Tracheophyta</taxon>
        <taxon>Spermatophyta</taxon>
        <taxon>Magnoliopsida</taxon>
        <taxon>eudicotyledons</taxon>
        <taxon>Gunneridae</taxon>
        <taxon>Pentapetalae</taxon>
        <taxon>asterids</taxon>
        <taxon>lamiids</taxon>
        <taxon>Solanales</taxon>
        <taxon>Solanaceae</taxon>
        <taxon>Solanoideae</taxon>
        <taxon>Datureae</taxon>
        <taxon>Datura</taxon>
    </lineage>
</organism>
<proteinExistence type="predicted"/>
<dbReference type="Proteomes" id="UP000823775">
    <property type="component" value="Unassembled WGS sequence"/>
</dbReference>
<accession>A0ABS8V2R6</accession>
<evidence type="ECO:0000313" key="3">
    <source>
        <dbReference type="Proteomes" id="UP000823775"/>
    </source>
</evidence>